<dbReference type="RefSeq" id="WP_040008585.1">
    <property type="nucleotide sequence ID" value="NZ_CP009574.1"/>
</dbReference>
<accession>A0A097ENH3</accession>
<gene>
    <name evidence="1" type="ORF">LO80_03460</name>
</gene>
<protein>
    <submittedName>
        <fullName evidence="1">Uncharacterized protein</fullName>
    </submittedName>
</protein>
<dbReference type="AlphaFoldDB" id="A0A097ENH3"/>
<name>A0A097ENH3_9GAMM</name>
<keyword evidence="2" id="KW-1185">Reference proteome</keyword>
<dbReference type="STRING" id="1547445.LO80_03460"/>
<dbReference type="KEGG" id="frf:LO80_03460"/>
<reference evidence="1 2" key="1">
    <citation type="submission" date="2014-10" db="EMBL/GenBank/DDBJ databases">
        <title>Whole genome sequence of Francisella endociliophora strain FSC1006, isolated from a laboratory culture of the marine ciliate Euplotes raikovi.</title>
        <authorList>
            <person name="Granberg M."/>
            <person name="Backman S."/>
            <person name="Lundmark E."/>
            <person name="Nilsson E."/>
            <person name="Karlsson E."/>
            <person name="Thelaus J."/>
            <person name="Ohrman C."/>
            <person name="Larkeryd A."/>
            <person name="Stenberg P."/>
        </authorList>
    </citation>
    <scope>NUCLEOTIDE SEQUENCE [LARGE SCALE GENOMIC DNA]</scope>
    <source>
        <strain evidence="1 2">FSC1006</strain>
    </source>
</reference>
<organism evidence="1 2">
    <name type="scientific">Candidatus Francisella endociliophora</name>
    <dbReference type="NCBI Taxonomy" id="653937"/>
    <lineage>
        <taxon>Bacteria</taxon>
        <taxon>Pseudomonadati</taxon>
        <taxon>Pseudomonadota</taxon>
        <taxon>Gammaproteobacteria</taxon>
        <taxon>Thiotrichales</taxon>
        <taxon>Francisellaceae</taxon>
        <taxon>Francisella</taxon>
    </lineage>
</organism>
<evidence type="ECO:0000313" key="2">
    <source>
        <dbReference type="Proteomes" id="UP000029672"/>
    </source>
</evidence>
<evidence type="ECO:0000313" key="1">
    <source>
        <dbReference type="EMBL" id="AIT09116.1"/>
    </source>
</evidence>
<dbReference type="EMBL" id="CP009574">
    <property type="protein sequence ID" value="AIT09116.1"/>
    <property type="molecule type" value="Genomic_DNA"/>
</dbReference>
<proteinExistence type="predicted"/>
<dbReference type="HOGENOM" id="CLU_2824840_0_0_6"/>
<sequence length="66" mass="7887">MSNILIRAKNIHLALDVGKDKVYEWRKKYKEHFPKPCINETKLILYRRSDIEEFADKLPQLINSSK</sequence>
<dbReference type="Proteomes" id="UP000029672">
    <property type="component" value="Chromosome"/>
</dbReference>